<proteinExistence type="predicted"/>
<keyword evidence="4" id="KW-1185">Reference proteome</keyword>
<evidence type="ECO:0000313" key="4">
    <source>
        <dbReference type="Proteomes" id="UP001237011"/>
    </source>
</evidence>
<sequence>MKNKKWLILSSVCLTIIVTAGSTAFTIMNIKKQNKYNQKDYQNTINNLKELSIKFSDMKKEYSPDFLSKYEQEINDILNQIQKTITEQKLNYHQISNLEYELNSKYAEIVSKYLYYDANQKINTNKIEKLLNDINNFLQQADKTYIFQNKTKIDGIISKTNNLLKQNQLDMVLFKTYSSEFSKIKEDYINSLQKKFQSLNTDFINFTLETDEEFDNLNKAKFTTLNTLFNESKNSKIQWSTLQNNLQEIQQNFESLKAEYSNYTNQKHFKKQTEKLLNLVNEFNSSLNQEFYLQYKEEISNLQQDILQLLNTLASNINDAKEKLNNYTEKFNLLKNKYNLWLKSNQEAKNEIKQKFQGLTIEVNDFINSADAEFLVSNHDLINNIKSTLLQIDNLNNSPKQLETTLQNINKQFNELKTKYQEFQKAKEFKTKITQLLSEIDSFVLTANSKFIQENNAVINTLKTNVQALNSLNDISQPNVL</sequence>
<keyword evidence="1" id="KW-0175">Coiled coil</keyword>
<feature type="coiled-coil region" evidence="1">
    <location>
        <begin position="292"/>
        <end position="337"/>
    </location>
</feature>
<feature type="chain" id="PRO_5045072724" description="Lmp protein" evidence="2">
    <location>
        <begin position="25"/>
        <end position="481"/>
    </location>
</feature>
<protein>
    <recommendedName>
        <fullName evidence="5">Lmp protein</fullName>
    </recommendedName>
</protein>
<name>A0ABY9H9T6_9MOLU</name>
<evidence type="ECO:0008006" key="5">
    <source>
        <dbReference type="Google" id="ProtNLM"/>
    </source>
</evidence>
<organism evidence="3 4">
    <name type="scientific">Mycoplasma seminis</name>
    <dbReference type="NCBI Taxonomy" id="512749"/>
    <lineage>
        <taxon>Bacteria</taxon>
        <taxon>Bacillati</taxon>
        <taxon>Mycoplasmatota</taxon>
        <taxon>Mollicutes</taxon>
        <taxon>Mycoplasmataceae</taxon>
        <taxon>Mycoplasma</taxon>
    </lineage>
</organism>
<dbReference type="Proteomes" id="UP001237011">
    <property type="component" value="Chromosome"/>
</dbReference>
<feature type="signal peptide" evidence="2">
    <location>
        <begin position="1"/>
        <end position="24"/>
    </location>
</feature>
<gene>
    <name evidence="3" type="ORF">Q8852_02525</name>
</gene>
<accession>A0ABY9H9T6</accession>
<keyword evidence="2" id="KW-0732">Signal</keyword>
<evidence type="ECO:0000256" key="1">
    <source>
        <dbReference type="SAM" id="Coils"/>
    </source>
</evidence>
<evidence type="ECO:0000256" key="2">
    <source>
        <dbReference type="SAM" id="SignalP"/>
    </source>
</evidence>
<dbReference type="RefSeq" id="WP_305937614.1">
    <property type="nucleotide sequence ID" value="NZ_CP132191.1"/>
</dbReference>
<feature type="coiled-coil region" evidence="1">
    <location>
        <begin position="239"/>
        <end position="266"/>
    </location>
</feature>
<evidence type="ECO:0000313" key="3">
    <source>
        <dbReference type="EMBL" id="WLP85176.1"/>
    </source>
</evidence>
<dbReference type="EMBL" id="CP132191">
    <property type="protein sequence ID" value="WLP85176.1"/>
    <property type="molecule type" value="Genomic_DNA"/>
</dbReference>
<feature type="coiled-coil region" evidence="1">
    <location>
        <begin position="41"/>
        <end position="87"/>
    </location>
</feature>
<reference evidence="3" key="1">
    <citation type="submission" date="2023-08" db="EMBL/GenBank/DDBJ databases">
        <title>Complete genome sequence of Mycoplasma seminis 2200.</title>
        <authorList>
            <person name="Spergser J."/>
        </authorList>
    </citation>
    <scope>NUCLEOTIDE SEQUENCE [LARGE SCALE GENOMIC DNA]</scope>
    <source>
        <strain evidence="3">2200</strain>
    </source>
</reference>